<dbReference type="GO" id="GO:0016887">
    <property type="term" value="F:ATP hydrolysis activity"/>
    <property type="evidence" value="ECO:0007669"/>
    <property type="project" value="InterPro"/>
</dbReference>
<dbReference type="InterPro" id="IPR003593">
    <property type="entry name" value="AAA+_ATPase"/>
</dbReference>
<gene>
    <name evidence="7" type="ORF">GAH_01840</name>
</gene>
<dbReference type="GO" id="GO:0015658">
    <property type="term" value="F:branched-chain amino acid transmembrane transporter activity"/>
    <property type="evidence" value="ECO:0007669"/>
    <property type="project" value="TreeGrafter"/>
</dbReference>
<dbReference type="GO" id="GO:0015807">
    <property type="term" value="P:L-amino acid transport"/>
    <property type="evidence" value="ECO:0007669"/>
    <property type="project" value="TreeGrafter"/>
</dbReference>
<organism evidence="7 8">
    <name type="scientific">Geoglobus ahangari</name>
    <dbReference type="NCBI Taxonomy" id="113653"/>
    <lineage>
        <taxon>Archaea</taxon>
        <taxon>Methanobacteriati</taxon>
        <taxon>Methanobacteriota</taxon>
        <taxon>Archaeoglobi</taxon>
        <taxon>Archaeoglobales</taxon>
        <taxon>Archaeoglobaceae</taxon>
        <taxon>Geoglobus</taxon>
    </lineage>
</organism>
<dbReference type="Proteomes" id="UP000034723">
    <property type="component" value="Chromosome"/>
</dbReference>
<proteinExistence type="inferred from homology"/>
<dbReference type="InterPro" id="IPR003439">
    <property type="entry name" value="ABC_transporter-like_ATP-bd"/>
</dbReference>
<dbReference type="GO" id="GO:0005524">
    <property type="term" value="F:ATP binding"/>
    <property type="evidence" value="ECO:0007669"/>
    <property type="project" value="UniProtKB-KW"/>
</dbReference>
<reference evidence="7 8" key="1">
    <citation type="submission" date="2015-04" db="EMBL/GenBank/DDBJ databases">
        <title>The complete genome sequence of the hyperthermophilic, obligate iron-reducing archaeon Geoglobus ahangari strain 234T.</title>
        <authorList>
            <person name="Manzella M.P."/>
            <person name="Holmes D.E."/>
            <person name="Rocheleau J.M."/>
            <person name="Chung A."/>
            <person name="Reguera G."/>
            <person name="Kashefi K."/>
        </authorList>
    </citation>
    <scope>NUCLEOTIDE SEQUENCE [LARGE SCALE GENOMIC DNA]</scope>
    <source>
        <strain evidence="7 8">234</strain>
    </source>
</reference>
<dbReference type="SMART" id="SM00382">
    <property type="entry name" value="AAA"/>
    <property type="match status" value="1"/>
</dbReference>
<dbReference type="InterPro" id="IPR027417">
    <property type="entry name" value="P-loop_NTPase"/>
</dbReference>
<dbReference type="Gene3D" id="3.40.50.300">
    <property type="entry name" value="P-loop containing nucleotide triphosphate hydrolases"/>
    <property type="match status" value="1"/>
</dbReference>
<dbReference type="InterPro" id="IPR052156">
    <property type="entry name" value="BCAA_Transport_ATP-bd_LivF"/>
</dbReference>
<dbReference type="PANTHER" id="PTHR43820:SF4">
    <property type="entry name" value="HIGH-AFFINITY BRANCHED-CHAIN AMINO ACID TRANSPORT ATP-BINDING PROTEIN LIVF"/>
    <property type="match status" value="1"/>
</dbReference>
<accession>A0A0F7IG82</accession>
<dbReference type="AlphaFoldDB" id="A0A0F7IG82"/>
<keyword evidence="4" id="KW-0067">ATP-binding</keyword>
<dbReference type="EMBL" id="CP011267">
    <property type="protein sequence ID" value="AKG90882.1"/>
    <property type="molecule type" value="Genomic_DNA"/>
</dbReference>
<dbReference type="PANTHER" id="PTHR43820">
    <property type="entry name" value="HIGH-AFFINITY BRANCHED-CHAIN AMINO ACID TRANSPORT ATP-BINDING PROTEIN LIVF"/>
    <property type="match status" value="1"/>
</dbReference>
<dbReference type="InterPro" id="IPR017871">
    <property type="entry name" value="ABC_transporter-like_CS"/>
</dbReference>
<keyword evidence="8" id="KW-1185">Reference proteome</keyword>
<dbReference type="PROSITE" id="PS50893">
    <property type="entry name" value="ABC_TRANSPORTER_2"/>
    <property type="match status" value="1"/>
</dbReference>
<keyword evidence="5" id="KW-0029">Amino-acid transport</keyword>
<comment type="similarity">
    <text evidence="1">Belongs to the ABC transporter superfamily.</text>
</comment>
<evidence type="ECO:0000313" key="8">
    <source>
        <dbReference type="Proteomes" id="UP000034723"/>
    </source>
</evidence>
<dbReference type="PROSITE" id="PS00211">
    <property type="entry name" value="ABC_TRANSPORTER_1"/>
    <property type="match status" value="1"/>
</dbReference>
<dbReference type="STRING" id="113653.GAH_01840"/>
<evidence type="ECO:0000256" key="3">
    <source>
        <dbReference type="ARBA" id="ARBA00022741"/>
    </source>
</evidence>
<dbReference type="PATRIC" id="fig|113653.22.peg.1810"/>
<dbReference type="KEGG" id="gah:GAH_01840"/>
<evidence type="ECO:0000256" key="4">
    <source>
        <dbReference type="ARBA" id="ARBA00022840"/>
    </source>
</evidence>
<name>A0A0F7IG82_9EURY</name>
<dbReference type="Pfam" id="PF00005">
    <property type="entry name" value="ABC_tran"/>
    <property type="match status" value="1"/>
</dbReference>
<protein>
    <submittedName>
        <fullName evidence="7">ABC-type branched-chain amino acid transport</fullName>
    </submittedName>
</protein>
<evidence type="ECO:0000256" key="1">
    <source>
        <dbReference type="ARBA" id="ARBA00005417"/>
    </source>
</evidence>
<evidence type="ECO:0000256" key="5">
    <source>
        <dbReference type="ARBA" id="ARBA00022970"/>
    </source>
</evidence>
<dbReference type="InParanoid" id="A0A0F7IG82"/>
<dbReference type="HOGENOM" id="CLU_000604_1_2_2"/>
<evidence type="ECO:0000259" key="6">
    <source>
        <dbReference type="PROSITE" id="PS50893"/>
    </source>
</evidence>
<evidence type="ECO:0000313" key="7">
    <source>
        <dbReference type="EMBL" id="AKG90882.1"/>
    </source>
</evidence>
<sequence>MREGSLVLRAENLRVVSDGTKILKGVSFGVERGEIVLVVGPNGSGKSTLFKAIMGLRSYEGSVKLDGMNLDGKKPHERFRLGIALAPERMRVAEGLTVRENVEIAGEFADAVRIFPHLERIANRRVDVISGGERQMVVFARAVLSSPKYLLLDEPFQGLADENASRMLEIIERMSGKSGVAVISHERIDDILEVADRVYLMLSGKVRKEIAVEDPGMAMKKLEKYMIV</sequence>
<keyword evidence="2" id="KW-0813">Transport</keyword>
<dbReference type="SUPFAM" id="SSF52540">
    <property type="entry name" value="P-loop containing nucleoside triphosphate hydrolases"/>
    <property type="match status" value="1"/>
</dbReference>
<feature type="domain" description="ABC transporter" evidence="6">
    <location>
        <begin position="8"/>
        <end position="228"/>
    </location>
</feature>
<evidence type="ECO:0000256" key="2">
    <source>
        <dbReference type="ARBA" id="ARBA00022448"/>
    </source>
</evidence>
<keyword evidence="3" id="KW-0547">Nucleotide-binding</keyword>